<comment type="caution">
    <text evidence="1">The sequence shown here is derived from an EMBL/GenBank/DDBJ whole genome shotgun (WGS) entry which is preliminary data.</text>
</comment>
<organism evidence="1 2">
    <name type="scientific">Catharanthus roseus</name>
    <name type="common">Madagascar periwinkle</name>
    <name type="synonym">Vinca rosea</name>
    <dbReference type="NCBI Taxonomy" id="4058"/>
    <lineage>
        <taxon>Eukaryota</taxon>
        <taxon>Viridiplantae</taxon>
        <taxon>Streptophyta</taxon>
        <taxon>Embryophyta</taxon>
        <taxon>Tracheophyta</taxon>
        <taxon>Spermatophyta</taxon>
        <taxon>Magnoliopsida</taxon>
        <taxon>eudicotyledons</taxon>
        <taxon>Gunneridae</taxon>
        <taxon>Pentapetalae</taxon>
        <taxon>asterids</taxon>
        <taxon>lamiids</taxon>
        <taxon>Gentianales</taxon>
        <taxon>Apocynaceae</taxon>
        <taxon>Rauvolfioideae</taxon>
        <taxon>Vinceae</taxon>
        <taxon>Catharanthinae</taxon>
        <taxon>Catharanthus</taxon>
    </lineage>
</organism>
<gene>
    <name evidence="1" type="ORF">M9H77_07573</name>
</gene>
<keyword evidence="2" id="KW-1185">Reference proteome</keyword>
<dbReference type="EMBL" id="CM044702">
    <property type="protein sequence ID" value="KAI5676623.1"/>
    <property type="molecule type" value="Genomic_DNA"/>
</dbReference>
<dbReference type="Proteomes" id="UP001060085">
    <property type="component" value="Linkage Group LG02"/>
</dbReference>
<name>A0ACC0BVM1_CATRO</name>
<evidence type="ECO:0000313" key="2">
    <source>
        <dbReference type="Proteomes" id="UP001060085"/>
    </source>
</evidence>
<evidence type="ECO:0000313" key="1">
    <source>
        <dbReference type="EMBL" id="KAI5676623.1"/>
    </source>
</evidence>
<accession>A0ACC0BVM1</accession>
<reference evidence="2" key="1">
    <citation type="journal article" date="2023" name="Nat. Plants">
        <title>Single-cell RNA sequencing provides a high-resolution roadmap for understanding the multicellular compartmentation of specialized metabolism.</title>
        <authorList>
            <person name="Sun S."/>
            <person name="Shen X."/>
            <person name="Li Y."/>
            <person name="Li Y."/>
            <person name="Wang S."/>
            <person name="Li R."/>
            <person name="Zhang H."/>
            <person name="Shen G."/>
            <person name="Guo B."/>
            <person name="Wei J."/>
            <person name="Xu J."/>
            <person name="St-Pierre B."/>
            <person name="Chen S."/>
            <person name="Sun C."/>
        </authorList>
    </citation>
    <scope>NUCLEOTIDE SEQUENCE [LARGE SCALE GENOMIC DNA]</scope>
</reference>
<proteinExistence type="predicted"/>
<sequence>MKKLKASNGSEDSGTIAYKEEALKNKFEEFKGQEKTSKVFTVCSKKTLSSMVYEDSGTIAYMEEALKNKFEELKGQKRLPSCSPFVQLARITQGNNWDLKIC</sequence>
<protein>
    <submittedName>
        <fullName evidence="1">Uncharacterized protein</fullName>
    </submittedName>
</protein>